<dbReference type="AlphaFoldDB" id="A0A0G1CE98"/>
<comment type="caution">
    <text evidence="1">The sequence shown here is derived from an EMBL/GenBank/DDBJ whole genome shotgun (WGS) entry which is preliminary data.</text>
</comment>
<sequence>MFKPNTKKAKLNLKKLYGQINNIDKMIEKERACEEIVQQINAAIGMLKKTKEYIFEDHLDSCLADKLDLKKGDERIKFIKNLIQNFKITTN</sequence>
<dbReference type="Gene3D" id="1.20.58.1000">
    <property type="entry name" value="Metal-sensitive repressor, helix protomer"/>
    <property type="match status" value="1"/>
</dbReference>
<evidence type="ECO:0000313" key="2">
    <source>
        <dbReference type="Proteomes" id="UP000034837"/>
    </source>
</evidence>
<proteinExistence type="predicted"/>
<dbReference type="PANTHER" id="PTHR33677">
    <property type="entry name" value="TRANSCRIPTIONAL REPRESSOR FRMR-RELATED"/>
    <property type="match status" value="1"/>
</dbReference>
<evidence type="ECO:0008006" key="3">
    <source>
        <dbReference type="Google" id="ProtNLM"/>
    </source>
</evidence>
<evidence type="ECO:0000313" key="1">
    <source>
        <dbReference type="EMBL" id="KKS57011.1"/>
    </source>
</evidence>
<dbReference type="EMBL" id="LCDO01000004">
    <property type="protein sequence ID" value="KKS57011.1"/>
    <property type="molecule type" value="Genomic_DNA"/>
</dbReference>
<dbReference type="CDD" id="cd10148">
    <property type="entry name" value="CsoR-like_DUF156"/>
    <property type="match status" value="1"/>
</dbReference>
<protein>
    <recommendedName>
        <fullName evidence="3">Copper-sensing transcriptional repressor CsoR</fullName>
    </recommendedName>
</protein>
<dbReference type="Proteomes" id="UP000034837">
    <property type="component" value="Unassembled WGS sequence"/>
</dbReference>
<dbReference type="GO" id="GO:0003677">
    <property type="term" value="F:DNA binding"/>
    <property type="evidence" value="ECO:0007669"/>
    <property type="project" value="InterPro"/>
</dbReference>
<dbReference type="GO" id="GO:0046872">
    <property type="term" value="F:metal ion binding"/>
    <property type="evidence" value="ECO:0007669"/>
    <property type="project" value="InterPro"/>
</dbReference>
<accession>A0A0G1CE98</accession>
<dbReference type="InterPro" id="IPR038390">
    <property type="entry name" value="Metal_Tscrpt_repr_sf"/>
</dbReference>
<reference evidence="1 2" key="1">
    <citation type="journal article" date="2015" name="Nature">
        <title>rRNA introns, odd ribosomes, and small enigmatic genomes across a large radiation of phyla.</title>
        <authorList>
            <person name="Brown C.T."/>
            <person name="Hug L.A."/>
            <person name="Thomas B.C."/>
            <person name="Sharon I."/>
            <person name="Castelle C.J."/>
            <person name="Singh A."/>
            <person name="Wilkins M.J."/>
            <person name="Williams K.H."/>
            <person name="Banfield J.F."/>
        </authorList>
    </citation>
    <scope>NUCLEOTIDE SEQUENCE [LARGE SCALE GENOMIC DNA]</scope>
</reference>
<dbReference type="GO" id="GO:0045892">
    <property type="term" value="P:negative regulation of DNA-templated transcription"/>
    <property type="evidence" value="ECO:0007669"/>
    <property type="project" value="UniProtKB-ARBA"/>
</dbReference>
<dbReference type="Pfam" id="PF02583">
    <property type="entry name" value="Trns_repr_metal"/>
    <property type="match status" value="1"/>
</dbReference>
<gene>
    <name evidence="1" type="ORF">UV20_C0004G0107</name>
</gene>
<organism evidence="1 2">
    <name type="scientific">Candidatus Magasanikbacteria bacterium GW2011_GWA2_42_32</name>
    <dbReference type="NCBI Taxonomy" id="1619039"/>
    <lineage>
        <taxon>Bacteria</taxon>
        <taxon>Candidatus Magasanikiibacteriota</taxon>
    </lineage>
</organism>
<dbReference type="InterPro" id="IPR003735">
    <property type="entry name" value="Metal_Tscrpt_repr"/>
</dbReference>
<name>A0A0G1CE98_9BACT</name>